<dbReference type="AlphaFoldDB" id="A0A2T8HUJ4"/>
<feature type="chain" id="PRO_5015612637" evidence="1">
    <location>
        <begin position="21"/>
        <end position="69"/>
    </location>
</feature>
<dbReference type="RefSeq" id="WP_116558134.1">
    <property type="nucleotide sequence ID" value="NZ_QDKM01000003.1"/>
</dbReference>
<feature type="signal peptide" evidence="1">
    <location>
        <begin position="1"/>
        <end position="20"/>
    </location>
</feature>
<keyword evidence="3" id="KW-1185">Reference proteome</keyword>
<comment type="caution">
    <text evidence="2">The sequence shown here is derived from an EMBL/GenBank/DDBJ whole genome shotgun (WGS) entry which is preliminary data.</text>
</comment>
<reference evidence="2 3" key="1">
    <citation type="submission" date="2018-04" db="EMBL/GenBank/DDBJ databases">
        <title>Pararhodobacter oceanense sp. nov., isolated from marine intertidal sediment.</title>
        <authorList>
            <person name="Wang X.-L."/>
            <person name="Du Z.-J."/>
        </authorList>
    </citation>
    <scope>NUCLEOTIDE SEQUENCE [LARGE SCALE GENOMIC DNA]</scope>
    <source>
        <strain evidence="2 3">AM505</strain>
    </source>
</reference>
<organism evidence="2 3">
    <name type="scientific">Pararhodobacter oceanensis</name>
    <dbReference type="NCBI Taxonomy" id="2172121"/>
    <lineage>
        <taxon>Bacteria</taxon>
        <taxon>Pseudomonadati</taxon>
        <taxon>Pseudomonadota</taxon>
        <taxon>Alphaproteobacteria</taxon>
        <taxon>Rhodobacterales</taxon>
        <taxon>Paracoccaceae</taxon>
        <taxon>Pararhodobacter</taxon>
    </lineage>
</organism>
<evidence type="ECO:0000313" key="2">
    <source>
        <dbReference type="EMBL" id="PVH29137.1"/>
    </source>
</evidence>
<sequence>MIKTSLTATAFTLIAGLSNASPAPVDLPRNTVTATQIHETAQIEQLATYCEWATVYDYYGNWITVWQCY</sequence>
<dbReference type="OrthoDB" id="7873637at2"/>
<dbReference type="Proteomes" id="UP000245911">
    <property type="component" value="Unassembled WGS sequence"/>
</dbReference>
<evidence type="ECO:0000313" key="3">
    <source>
        <dbReference type="Proteomes" id="UP000245911"/>
    </source>
</evidence>
<gene>
    <name evidence="2" type="ORF">DDE20_08945</name>
</gene>
<accession>A0A2T8HUJ4</accession>
<proteinExistence type="predicted"/>
<keyword evidence="1" id="KW-0732">Signal</keyword>
<evidence type="ECO:0000256" key="1">
    <source>
        <dbReference type="SAM" id="SignalP"/>
    </source>
</evidence>
<name>A0A2T8HUJ4_9RHOB</name>
<protein>
    <submittedName>
        <fullName evidence="2">Uncharacterized protein</fullName>
    </submittedName>
</protein>
<dbReference type="EMBL" id="QDKM01000003">
    <property type="protein sequence ID" value="PVH29137.1"/>
    <property type="molecule type" value="Genomic_DNA"/>
</dbReference>